<dbReference type="InterPro" id="IPR023415">
    <property type="entry name" value="LDLR_class-A_CS"/>
</dbReference>
<dbReference type="EMBL" id="QCYY01002631">
    <property type="protein sequence ID" value="ROT68812.1"/>
    <property type="molecule type" value="Genomic_DNA"/>
</dbReference>
<feature type="disulfide bond" evidence="7">
    <location>
        <begin position="452"/>
        <end position="470"/>
    </location>
</feature>
<evidence type="ECO:0000313" key="10">
    <source>
        <dbReference type="EMBL" id="ROT68812.1"/>
    </source>
</evidence>
<dbReference type="SUPFAM" id="SSF57424">
    <property type="entry name" value="LDL receptor-like module"/>
    <property type="match status" value="1"/>
</dbReference>
<organism evidence="10 11">
    <name type="scientific">Penaeus vannamei</name>
    <name type="common">Whiteleg shrimp</name>
    <name type="synonym">Litopenaeus vannamei</name>
    <dbReference type="NCBI Taxonomy" id="6689"/>
    <lineage>
        <taxon>Eukaryota</taxon>
        <taxon>Metazoa</taxon>
        <taxon>Ecdysozoa</taxon>
        <taxon>Arthropoda</taxon>
        <taxon>Crustacea</taxon>
        <taxon>Multicrustacea</taxon>
        <taxon>Malacostraca</taxon>
        <taxon>Eumalacostraca</taxon>
        <taxon>Eucarida</taxon>
        <taxon>Decapoda</taxon>
        <taxon>Dendrobranchiata</taxon>
        <taxon>Penaeoidea</taxon>
        <taxon>Penaeidae</taxon>
        <taxon>Penaeus</taxon>
    </lineage>
</organism>
<gene>
    <name evidence="10" type="ORF">C7M84_013035</name>
</gene>
<dbReference type="PROSITE" id="PS50068">
    <property type="entry name" value="LDLRA_2"/>
    <property type="match status" value="1"/>
</dbReference>
<feature type="region of interest" description="Disordered" evidence="9">
    <location>
        <begin position="798"/>
        <end position="836"/>
    </location>
</feature>
<dbReference type="InterPro" id="IPR013320">
    <property type="entry name" value="ConA-like_dom_sf"/>
</dbReference>
<dbReference type="PRINTS" id="PR00252">
    <property type="entry name" value="NRIONCHANNEL"/>
</dbReference>
<dbReference type="GO" id="GO:0005230">
    <property type="term" value="F:extracellular ligand-gated monoatomic ion channel activity"/>
    <property type="evidence" value="ECO:0007669"/>
    <property type="project" value="InterPro"/>
</dbReference>
<keyword evidence="6" id="KW-0325">Glycoprotein</keyword>
<dbReference type="PROSITE" id="PS00236">
    <property type="entry name" value="NEUROTR_ION_CHANNEL"/>
    <property type="match status" value="1"/>
</dbReference>
<evidence type="ECO:0000256" key="5">
    <source>
        <dbReference type="ARBA" id="ARBA00023157"/>
    </source>
</evidence>
<dbReference type="PROSITE" id="PS01209">
    <property type="entry name" value="LDLRA_1"/>
    <property type="match status" value="1"/>
</dbReference>
<feature type="signal peptide" evidence="8">
    <location>
        <begin position="1"/>
        <end position="27"/>
    </location>
</feature>
<accession>A0A423SX98</accession>
<dbReference type="Gene3D" id="2.70.170.10">
    <property type="entry name" value="Neurotransmitter-gated ion-channel ligand-binding domain"/>
    <property type="match status" value="1"/>
</dbReference>
<feature type="transmembrane region" description="Helical" evidence="8">
    <location>
        <begin position="688"/>
        <end position="706"/>
    </location>
</feature>
<dbReference type="PANTHER" id="PTHR18945">
    <property type="entry name" value="NEUROTRANSMITTER GATED ION CHANNEL"/>
    <property type="match status" value="1"/>
</dbReference>
<evidence type="ECO:0000256" key="6">
    <source>
        <dbReference type="ARBA" id="ARBA00023180"/>
    </source>
</evidence>
<comment type="caution">
    <text evidence="8">Lacks conserved residue(s) required for the propagation of feature annotation.</text>
</comment>
<keyword evidence="8" id="KW-0406">Ion transport</keyword>
<evidence type="ECO:0000256" key="2">
    <source>
        <dbReference type="ARBA" id="ARBA00022729"/>
    </source>
</evidence>
<keyword evidence="8" id="KW-0812">Transmembrane</keyword>
<dbReference type="InterPro" id="IPR038050">
    <property type="entry name" value="Neuro_actylchol_rec"/>
</dbReference>
<dbReference type="Gene3D" id="2.60.120.200">
    <property type="match status" value="1"/>
</dbReference>
<proteinExistence type="inferred from homology"/>
<dbReference type="InterPro" id="IPR036734">
    <property type="entry name" value="Neur_chan_lig-bd_sf"/>
</dbReference>
<dbReference type="OrthoDB" id="6359953at2759"/>
<dbReference type="InterPro" id="IPR036055">
    <property type="entry name" value="LDL_receptor-like_sf"/>
</dbReference>
<feature type="chain" id="PRO_5022268807" evidence="8">
    <location>
        <begin position="28"/>
        <end position="877"/>
    </location>
</feature>
<protein>
    <submittedName>
        <fullName evidence="10">Uncharacterized protein</fullName>
    </submittedName>
</protein>
<dbReference type="GO" id="GO:0004888">
    <property type="term" value="F:transmembrane signaling receptor activity"/>
    <property type="evidence" value="ECO:0007669"/>
    <property type="project" value="InterPro"/>
</dbReference>
<keyword evidence="8" id="KW-0407">Ion channel</keyword>
<keyword evidence="5 7" id="KW-1015">Disulfide bond</keyword>
<evidence type="ECO:0000313" key="11">
    <source>
        <dbReference type="Proteomes" id="UP000283509"/>
    </source>
</evidence>
<keyword evidence="4 8" id="KW-0472">Membrane</keyword>
<keyword evidence="8" id="KW-0813">Transport</keyword>
<comment type="similarity">
    <text evidence="8">Belongs to the ligand-gated ion channel (TC 1.A.9) family.</text>
</comment>
<name>A0A423SX98_PENVA</name>
<dbReference type="Gene3D" id="4.10.400.10">
    <property type="entry name" value="Low-density Lipoprotein Receptor"/>
    <property type="match status" value="1"/>
</dbReference>
<dbReference type="InterPro" id="IPR018000">
    <property type="entry name" value="Neurotransmitter_ion_chnl_CS"/>
</dbReference>
<dbReference type="SUPFAM" id="SSF90112">
    <property type="entry name" value="Neurotransmitter-gated ion-channel transmembrane pore"/>
    <property type="match status" value="1"/>
</dbReference>
<dbReference type="FunFam" id="4.10.400.10:FF:000034">
    <property type="entry name" value="Low-density lipoprotein receptor-related protein 2"/>
    <property type="match status" value="1"/>
</dbReference>
<keyword evidence="8" id="KW-1133">Transmembrane helix</keyword>
<dbReference type="GO" id="GO:0016020">
    <property type="term" value="C:membrane"/>
    <property type="evidence" value="ECO:0007669"/>
    <property type="project" value="UniProtKB-SubCell"/>
</dbReference>
<evidence type="ECO:0000256" key="8">
    <source>
        <dbReference type="RuleBase" id="RU000687"/>
    </source>
</evidence>
<evidence type="ECO:0000256" key="9">
    <source>
        <dbReference type="SAM" id="MobiDB-lite"/>
    </source>
</evidence>
<dbReference type="Pfam" id="PF00057">
    <property type="entry name" value="Ldl_recept_a"/>
    <property type="match status" value="1"/>
</dbReference>
<comment type="caution">
    <text evidence="10">The sequence shown here is derived from an EMBL/GenBank/DDBJ whole genome shotgun (WGS) entry which is preliminary data.</text>
</comment>
<reference evidence="10 11" key="2">
    <citation type="submission" date="2019-01" db="EMBL/GenBank/DDBJ databases">
        <title>The decoding of complex shrimp genome reveals the adaptation for benthos swimmer, frequently molting mechanism and breeding impact on genome.</title>
        <authorList>
            <person name="Sun Y."/>
            <person name="Gao Y."/>
            <person name="Yu Y."/>
        </authorList>
    </citation>
    <scope>NUCLEOTIDE SEQUENCE [LARGE SCALE GENOMIC DNA]</scope>
    <source>
        <tissue evidence="10">Muscle</tissue>
    </source>
</reference>
<dbReference type="Gene3D" id="1.20.58.390">
    <property type="entry name" value="Neurotransmitter-gated ion-channel transmembrane domain"/>
    <property type="match status" value="1"/>
</dbReference>
<dbReference type="SUPFAM" id="SSF49899">
    <property type="entry name" value="Concanavalin A-like lectins/glucanases"/>
    <property type="match status" value="1"/>
</dbReference>
<feature type="transmembrane region" description="Helical" evidence="8">
    <location>
        <begin position="745"/>
        <end position="768"/>
    </location>
</feature>
<dbReference type="InterPro" id="IPR036719">
    <property type="entry name" value="Neuro-gated_channel_TM_sf"/>
</dbReference>
<dbReference type="CDD" id="cd00112">
    <property type="entry name" value="LDLa"/>
    <property type="match status" value="1"/>
</dbReference>
<feature type="disulfide bond" evidence="7">
    <location>
        <begin position="464"/>
        <end position="479"/>
    </location>
</feature>
<reference evidence="10 11" key="1">
    <citation type="submission" date="2018-04" db="EMBL/GenBank/DDBJ databases">
        <authorList>
            <person name="Zhang X."/>
            <person name="Yuan J."/>
            <person name="Li F."/>
            <person name="Xiang J."/>
        </authorList>
    </citation>
    <scope>NUCLEOTIDE SEQUENCE [LARGE SCALE GENOMIC DNA]</scope>
    <source>
        <tissue evidence="10">Muscle</tissue>
    </source>
</reference>
<dbReference type="SMART" id="SM00192">
    <property type="entry name" value="LDLa"/>
    <property type="match status" value="1"/>
</dbReference>
<evidence type="ECO:0000256" key="1">
    <source>
        <dbReference type="ARBA" id="ARBA00004141"/>
    </source>
</evidence>
<dbReference type="SUPFAM" id="SSF63712">
    <property type="entry name" value="Nicotinic receptor ligand binding domain-like"/>
    <property type="match status" value="1"/>
</dbReference>
<evidence type="ECO:0000256" key="4">
    <source>
        <dbReference type="ARBA" id="ARBA00023136"/>
    </source>
</evidence>
<sequence>MSFPTRQPPALWTNLLYLSACVVTVSTQTGDADVTKVGVTLGPGPSVACGSLQGPYNNPSSAKVTSFTLCASVRLHASRKGSTLFRYRGRDRNVTVVNRQGLDLQVEEGDRERAEYFFEVKLPPWVWRHVCFVYKDDQRRAECMAEGQKQTLSARRSLGAGRKTKAAATRSDANTTASAFAVPAMPGMACVGGEGRLELEGDVAALRFWTAALGAKEAREASKCDGGARGVPPTLIMGSGWLLRGASLQNFETGQMCSSAPRPMLIQPAGTYAEILTSCHALGGALLTQNEADEAALILARGTNDSCLTEDGLATWMARDEADVWSPRTVSVEDECPALGVDGATWTACVRSFSCSVCLLPPAVMYNLYGHDGSLFDNSFYVNASAGEPQLRGVAGSHITRRGKGWVLGSELHGEEWTLEDAVVPAGRRQWLTEDGDLVLTLTTCLTTEFACDDGQCIAHTLRCDNVAQCDDQSDERNCLVVQQPSGYDPYYPPPPRPGESVPLDLEYQAHVYSIEDVTTEGGVVTMSVGVTLTWFDPRLKFVNLKPQVKNYFPCQKVWTPSVRAVSGHGEGTVIDAESHEDLCFAFANDETVEKPLSDAFMGHQADGATHSIVHYSVVLVSVPCHFELQMYPFDFQLCNISFMLMNAPWSRVFQRTSPTIEGTDNNTYFALTYHLRRIYGYHVTNSFFPSLLMFFISYATFYFQLDDFTNRIMISLTVQLVLASLFTSTTQSSVRTPYLKLIDVWYAAIITFCFVIIICQTVINVIFHSKGVPRVVYRAVLLREMDLKATKVISVTPESGRDKGRSSPGQRSSPTTRPDLGTPEGQAVARSHDDRGRRGVLVATTLGCDERGCHVLGVRRPYDTTTLRCLAQATKR</sequence>
<dbReference type="Proteomes" id="UP000283509">
    <property type="component" value="Unassembled WGS sequence"/>
</dbReference>
<evidence type="ECO:0000256" key="7">
    <source>
        <dbReference type="PROSITE-ProRule" id="PRU00124"/>
    </source>
</evidence>
<evidence type="ECO:0000256" key="3">
    <source>
        <dbReference type="ARBA" id="ARBA00022737"/>
    </source>
</evidence>
<feature type="compositionally biased region" description="Polar residues" evidence="9">
    <location>
        <begin position="808"/>
        <end position="817"/>
    </location>
</feature>
<feature type="transmembrane region" description="Helical" evidence="8">
    <location>
        <begin position="713"/>
        <end position="733"/>
    </location>
</feature>
<dbReference type="InterPro" id="IPR006201">
    <property type="entry name" value="Neur_channel"/>
</dbReference>
<dbReference type="AlphaFoldDB" id="A0A423SX98"/>
<dbReference type="InterPro" id="IPR002172">
    <property type="entry name" value="LDrepeatLR_classA_rpt"/>
</dbReference>
<feature type="disulfide bond" evidence="7">
    <location>
        <begin position="445"/>
        <end position="457"/>
    </location>
</feature>
<keyword evidence="2 8" id="KW-0732">Signal</keyword>
<keyword evidence="3" id="KW-0677">Repeat</keyword>
<keyword evidence="11" id="KW-1185">Reference proteome</keyword>
<comment type="subcellular location">
    <subcellularLocation>
        <location evidence="1">Membrane</location>
        <topology evidence="1">Multi-pass membrane protein</topology>
    </subcellularLocation>
</comment>